<name>K6ZWV2_9ALTE</name>
<organism evidence="1 2">
    <name type="scientific">Paraglaciecola polaris LMG 21857</name>
    <dbReference type="NCBI Taxonomy" id="1129793"/>
    <lineage>
        <taxon>Bacteria</taxon>
        <taxon>Pseudomonadati</taxon>
        <taxon>Pseudomonadota</taxon>
        <taxon>Gammaproteobacteria</taxon>
        <taxon>Alteromonadales</taxon>
        <taxon>Alteromonadaceae</taxon>
        <taxon>Paraglaciecola</taxon>
    </lineage>
</organism>
<evidence type="ECO:0000313" key="2">
    <source>
        <dbReference type="Proteomes" id="UP000006322"/>
    </source>
</evidence>
<dbReference type="EMBL" id="BAER01000115">
    <property type="protein sequence ID" value="GAC34727.1"/>
    <property type="molecule type" value="Genomic_DNA"/>
</dbReference>
<protein>
    <submittedName>
        <fullName evidence="1">Uncharacterized protein</fullName>
    </submittedName>
</protein>
<keyword evidence="2" id="KW-1185">Reference proteome</keyword>
<accession>K6ZWV2</accession>
<sequence length="44" mass="5072">MPLCHNRLINLSLKAYLQLLFTFFNVEKPTAAQLILRNIGVFIP</sequence>
<proteinExistence type="predicted"/>
<reference evidence="2" key="1">
    <citation type="journal article" date="2014" name="Environ. Microbiol.">
        <title>Comparative genomics of the marine bacterial genus Glaciecola reveals the high degree of genomic diversity and genomic characteristic for cold adaptation.</title>
        <authorList>
            <person name="Qin Q.L."/>
            <person name="Xie B.B."/>
            <person name="Yu Y."/>
            <person name="Shu Y.L."/>
            <person name="Rong J.C."/>
            <person name="Zhang Y.J."/>
            <person name="Zhao D.L."/>
            <person name="Chen X.L."/>
            <person name="Zhang X.Y."/>
            <person name="Chen B."/>
            <person name="Zhou B.C."/>
            <person name="Zhang Y.Z."/>
        </authorList>
    </citation>
    <scope>NUCLEOTIDE SEQUENCE [LARGE SCALE GENOMIC DNA]</scope>
    <source>
        <strain evidence="2">LMG 21857</strain>
    </source>
</reference>
<gene>
    <name evidence="1" type="ORF">GPLA_3847</name>
</gene>
<dbReference type="STRING" id="1129793.GPLA_3847"/>
<evidence type="ECO:0000313" key="1">
    <source>
        <dbReference type="EMBL" id="GAC34727.1"/>
    </source>
</evidence>
<comment type="caution">
    <text evidence="1">The sequence shown here is derived from an EMBL/GenBank/DDBJ whole genome shotgun (WGS) entry which is preliminary data.</text>
</comment>
<dbReference type="AlphaFoldDB" id="K6ZWV2"/>
<dbReference type="Proteomes" id="UP000006322">
    <property type="component" value="Unassembled WGS sequence"/>
</dbReference>